<accession>A0A4E0Q4S4</accession>
<evidence type="ECO:0000256" key="4">
    <source>
        <dbReference type="ARBA" id="ARBA00022691"/>
    </source>
</evidence>
<evidence type="ECO:0000313" key="8">
    <source>
        <dbReference type="Proteomes" id="UP000297295"/>
    </source>
</evidence>
<protein>
    <submittedName>
        <fullName evidence="7">SAM-dependent methyltransferase</fullName>
    </submittedName>
</protein>
<dbReference type="EMBL" id="PGGK01000007">
    <property type="protein sequence ID" value="TGC08985.1"/>
    <property type="molecule type" value="Genomic_DNA"/>
</dbReference>
<dbReference type="Pfam" id="PF25133">
    <property type="entry name" value="TYW2_N_2"/>
    <property type="match status" value="1"/>
</dbReference>
<dbReference type="OrthoDB" id="8079at2157"/>
<dbReference type="InterPro" id="IPR030382">
    <property type="entry name" value="MeTrfase_TRM5/TYW2"/>
</dbReference>
<dbReference type="Gene3D" id="3.40.50.150">
    <property type="entry name" value="Vaccinia Virus protein VP39"/>
    <property type="match status" value="1"/>
</dbReference>
<dbReference type="Proteomes" id="UP000297295">
    <property type="component" value="Unassembled WGS sequence"/>
</dbReference>
<evidence type="ECO:0000256" key="3">
    <source>
        <dbReference type="ARBA" id="ARBA00022679"/>
    </source>
</evidence>
<evidence type="ECO:0000256" key="5">
    <source>
        <dbReference type="ARBA" id="ARBA00022694"/>
    </source>
</evidence>
<keyword evidence="1" id="KW-0963">Cytoplasm</keyword>
<keyword evidence="2 7" id="KW-0489">Methyltransferase</keyword>
<name>A0A4E0Q4S4_9EURY</name>
<dbReference type="AlphaFoldDB" id="A0A4E0Q4S4"/>
<dbReference type="GO" id="GO:0008175">
    <property type="term" value="F:tRNA methyltransferase activity"/>
    <property type="evidence" value="ECO:0007669"/>
    <property type="project" value="TreeGrafter"/>
</dbReference>
<evidence type="ECO:0000256" key="1">
    <source>
        <dbReference type="ARBA" id="ARBA00022490"/>
    </source>
</evidence>
<keyword evidence="4" id="KW-0949">S-adenosyl-L-methionine</keyword>
<dbReference type="PANTHER" id="PTHR23245:SF36">
    <property type="entry name" value="TRNA (GUANINE(37)-N1)-METHYLTRANSFERASE"/>
    <property type="match status" value="1"/>
</dbReference>
<dbReference type="GO" id="GO:0002939">
    <property type="term" value="P:tRNA N1-guanine methylation"/>
    <property type="evidence" value="ECO:0007669"/>
    <property type="project" value="TreeGrafter"/>
</dbReference>
<sequence>MSLKTELQGKIPGSELEKLSDRFDIIGDIAIVAIPSGMERYKPEISGAIMGGMHNIRTVLNKVSKLEGDRRVADLEILAGDSTETIHREYGFVYSIDLKKVFFNARLGFERKRIASQVKSGESVLVPFAGVGPFAIPPAAAGATVVAVEMNPFACTSLRQSCELNKVEDRVRIINADAAHIPEMIRCKFDRAIIPTPYGMDHFLEAVSPLVRKGGHLHFYTFKVKEQIPKLVKRYENMGFEVESYRRCGNVAPGVSRWAFDLKK</sequence>
<keyword evidence="5" id="KW-0819">tRNA processing</keyword>
<keyword evidence="8" id="KW-1185">Reference proteome</keyword>
<dbReference type="PANTHER" id="PTHR23245">
    <property type="entry name" value="TRNA METHYLTRANSFERASE"/>
    <property type="match status" value="1"/>
</dbReference>
<reference evidence="7 8" key="1">
    <citation type="submission" date="2017-11" db="EMBL/GenBank/DDBJ databases">
        <title>Isolation and Characterization of Methanogenic Archaea from Saline Meromictic Lake at Siberia.</title>
        <authorList>
            <person name="Shen Y."/>
            <person name="Huang H.-H."/>
            <person name="Lai M.-C."/>
            <person name="Chen S.-C."/>
        </authorList>
    </citation>
    <scope>NUCLEOTIDE SEQUENCE [LARGE SCALE GENOMIC DNA]</scope>
    <source>
        <strain evidence="7 8">SY-01</strain>
    </source>
</reference>
<dbReference type="GO" id="GO:0005737">
    <property type="term" value="C:cytoplasm"/>
    <property type="evidence" value="ECO:0007669"/>
    <property type="project" value="TreeGrafter"/>
</dbReference>
<keyword evidence="3 7" id="KW-0808">Transferase</keyword>
<evidence type="ECO:0000313" key="7">
    <source>
        <dbReference type="EMBL" id="TGC08985.1"/>
    </source>
</evidence>
<dbReference type="SUPFAM" id="SSF53335">
    <property type="entry name" value="S-adenosyl-L-methionine-dependent methyltransferases"/>
    <property type="match status" value="1"/>
</dbReference>
<feature type="domain" description="SAM-dependent methyltransferase TRM5/TYW2-type" evidence="6">
    <location>
        <begin position="23"/>
        <end position="264"/>
    </location>
</feature>
<dbReference type="CDD" id="cd02440">
    <property type="entry name" value="AdoMet_MTases"/>
    <property type="match status" value="1"/>
</dbReference>
<evidence type="ECO:0000256" key="2">
    <source>
        <dbReference type="ARBA" id="ARBA00022603"/>
    </source>
</evidence>
<evidence type="ECO:0000259" key="6">
    <source>
        <dbReference type="PROSITE" id="PS51684"/>
    </source>
</evidence>
<organism evidence="7 8">
    <name type="scientific">Methanolobus halotolerans</name>
    <dbReference type="NCBI Taxonomy" id="2052935"/>
    <lineage>
        <taxon>Archaea</taxon>
        <taxon>Methanobacteriati</taxon>
        <taxon>Methanobacteriota</taxon>
        <taxon>Stenosarchaea group</taxon>
        <taxon>Methanomicrobia</taxon>
        <taxon>Methanosarcinales</taxon>
        <taxon>Methanosarcinaceae</taxon>
        <taxon>Methanolobus</taxon>
    </lineage>
</organism>
<dbReference type="Gene3D" id="3.30.300.110">
    <property type="entry name" value="Met-10+ protein-like domains"/>
    <property type="match status" value="1"/>
</dbReference>
<dbReference type="InterPro" id="IPR029063">
    <property type="entry name" value="SAM-dependent_MTases_sf"/>
</dbReference>
<dbReference type="PROSITE" id="PS51684">
    <property type="entry name" value="SAM_MT_TRM5_TYW2"/>
    <property type="match status" value="1"/>
</dbReference>
<dbReference type="InterPro" id="IPR056743">
    <property type="entry name" value="TRM5-TYW2-like_MTfase"/>
</dbReference>
<comment type="caution">
    <text evidence="7">The sequence shown here is derived from an EMBL/GenBank/DDBJ whole genome shotgun (WGS) entry which is preliminary data.</text>
</comment>
<dbReference type="RefSeq" id="WP_135389812.1">
    <property type="nucleotide sequence ID" value="NZ_PGGK01000007.1"/>
</dbReference>
<dbReference type="InterPro" id="IPR056744">
    <property type="entry name" value="TRM5/TYW2-like_N"/>
</dbReference>
<proteinExistence type="predicted"/>
<gene>
    <name evidence="7" type="ORF">CUN85_08115</name>
</gene>
<dbReference type="Pfam" id="PF02475">
    <property type="entry name" value="TRM5-TYW2_MTfase"/>
    <property type="match status" value="1"/>
</dbReference>